<dbReference type="InterPro" id="IPR014710">
    <property type="entry name" value="RmlC-like_jellyroll"/>
</dbReference>
<accession>A0A645D5X0</accession>
<dbReference type="CDD" id="cd00093">
    <property type="entry name" value="HTH_XRE"/>
    <property type="match status" value="1"/>
</dbReference>
<evidence type="ECO:0000259" key="2">
    <source>
        <dbReference type="PROSITE" id="PS50943"/>
    </source>
</evidence>
<dbReference type="CDD" id="cd02209">
    <property type="entry name" value="cupin_XRE_C"/>
    <property type="match status" value="1"/>
</dbReference>
<dbReference type="GO" id="GO:0003700">
    <property type="term" value="F:DNA-binding transcription factor activity"/>
    <property type="evidence" value="ECO:0007669"/>
    <property type="project" value="TreeGrafter"/>
</dbReference>
<dbReference type="GO" id="GO:0005829">
    <property type="term" value="C:cytosol"/>
    <property type="evidence" value="ECO:0007669"/>
    <property type="project" value="TreeGrafter"/>
</dbReference>
<dbReference type="InterPro" id="IPR050807">
    <property type="entry name" value="TransReg_Diox_bact_type"/>
</dbReference>
<name>A0A645D5X0_9ZZZZ</name>
<dbReference type="AlphaFoldDB" id="A0A645D5X0"/>
<sequence length="184" mass="21113">MHIELGQKIRELRKKENMSISELAKAAELSVGIISQIERNLVSPSIVSLWKIAKCLNVSVGYFFEEETDEAMDPVVRREQRKRIFASNNKAVYELLSKDLKDKKIEFLYITIDPGEDNTPQFVTHDGEECGVVIKGRMMVKTQSREYYLEEGDSIYFSSTIPHKYVNVGDEPCISIWAMTPPNF</sequence>
<comment type="caution">
    <text evidence="3">The sequence shown here is derived from an EMBL/GenBank/DDBJ whole genome shotgun (WGS) entry which is preliminary data.</text>
</comment>
<dbReference type="PANTHER" id="PTHR46797:SF2">
    <property type="entry name" value="TRANSCRIPTIONAL REGULATOR"/>
    <property type="match status" value="1"/>
</dbReference>
<gene>
    <name evidence="3" type="primary">puuR_18</name>
    <name evidence="3" type="ORF">SDC9_131986</name>
</gene>
<proteinExistence type="predicted"/>
<dbReference type="EMBL" id="VSSQ01033347">
    <property type="protein sequence ID" value="MPM84910.1"/>
    <property type="molecule type" value="Genomic_DNA"/>
</dbReference>
<dbReference type="SMART" id="SM00530">
    <property type="entry name" value="HTH_XRE"/>
    <property type="match status" value="1"/>
</dbReference>
<evidence type="ECO:0000256" key="1">
    <source>
        <dbReference type="ARBA" id="ARBA00023125"/>
    </source>
</evidence>
<dbReference type="InterPro" id="IPR001387">
    <property type="entry name" value="Cro/C1-type_HTH"/>
</dbReference>
<dbReference type="InterPro" id="IPR010982">
    <property type="entry name" value="Lambda_DNA-bd_dom_sf"/>
</dbReference>
<dbReference type="PANTHER" id="PTHR46797">
    <property type="entry name" value="HTH-TYPE TRANSCRIPTIONAL REGULATOR"/>
    <property type="match status" value="1"/>
</dbReference>
<dbReference type="Pfam" id="PF01381">
    <property type="entry name" value="HTH_3"/>
    <property type="match status" value="1"/>
</dbReference>
<dbReference type="SUPFAM" id="SSF51182">
    <property type="entry name" value="RmlC-like cupins"/>
    <property type="match status" value="1"/>
</dbReference>
<reference evidence="3" key="1">
    <citation type="submission" date="2019-08" db="EMBL/GenBank/DDBJ databases">
        <authorList>
            <person name="Kucharzyk K."/>
            <person name="Murdoch R.W."/>
            <person name="Higgins S."/>
            <person name="Loffler F."/>
        </authorList>
    </citation>
    <scope>NUCLEOTIDE SEQUENCE</scope>
</reference>
<dbReference type="GO" id="GO:0003677">
    <property type="term" value="F:DNA binding"/>
    <property type="evidence" value="ECO:0007669"/>
    <property type="project" value="UniProtKB-KW"/>
</dbReference>
<dbReference type="Gene3D" id="2.60.120.10">
    <property type="entry name" value="Jelly Rolls"/>
    <property type="match status" value="1"/>
</dbReference>
<dbReference type="PROSITE" id="PS50943">
    <property type="entry name" value="HTH_CROC1"/>
    <property type="match status" value="1"/>
</dbReference>
<feature type="domain" description="HTH cro/C1-type" evidence="2">
    <location>
        <begin position="9"/>
        <end position="63"/>
    </location>
</feature>
<protein>
    <submittedName>
        <fullName evidence="3">HTH-type transcriptional regulator PuuR</fullName>
    </submittedName>
</protein>
<dbReference type="SUPFAM" id="SSF47413">
    <property type="entry name" value="lambda repressor-like DNA-binding domains"/>
    <property type="match status" value="1"/>
</dbReference>
<organism evidence="3">
    <name type="scientific">bioreactor metagenome</name>
    <dbReference type="NCBI Taxonomy" id="1076179"/>
    <lineage>
        <taxon>unclassified sequences</taxon>
        <taxon>metagenomes</taxon>
        <taxon>ecological metagenomes</taxon>
    </lineage>
</organism>
<dbReference type="InterPro" id="IPR013096">
    <property type="entry name" value="Cupin_2"/>
</dbReference>
<dbReference type="Gene3D" id="1.10.260.40">
    <property type="entry name" value="lambda repressor-like DNA-binding domains"/>
    <property type="match status" value="1"/>
</dbReference>
<dbReference type="InterPro" id="IPR011051">
    <property type="entry name" value="RmlC_Cupin_sf"/>
</dbReference>
<keyword evidence="1" id="KW-0238">DNA-binding</keyword>
<dbReference type="Pfam" id="PF07883">
    <property type="entry name" value="Cupin_2"/>
    <property type="match status" value="1"/>
</dbReference>
<evidence type="ECO:0000313" key="3">
    <source>
        <dbReference type="EMBL" id="MPM84910.1"/>
    </source>
</evidence>